<evidence type="ECO:0000313" key="2">
    <source>
        <dbReference type="EMBL" id="TRM67399.1"/>
    </source>
</evidence>
<protein>
    <submittedName>
        <fullName evidence="2">Uncharacterized protein</fullName>
    </submittedName>
</protein>
<sequence length="237" mass="27363">MPKVVSSSKSTKTSKNPEDYLRRPKEVMSRTYITKHIVLLHCKQCWDTDELRLQYRDGTSLPRPNMIGFKLIDCCDKREQAWNGKGDPMVYIAELDRDGAYKLMYEGREVWSCLGRDLGREPRYRPMDTATRAANDAKFERARQYIHESFRHGPVQIHENDIVLRDGSSIHLDNLPANAFLCKAPPGMFTPFDSEDTHQLREYKRRTGRTMCINGARNPPSSRRNGTTTIPTKQLQA</sequence>
<feature type="compositionally biased region" description="Polar residues" evidence="1">
    <location>
        <begin position="219"/>
        <end position="237"/>
    </location>
</feature>
<feature type="region of interest" description="Disordered" evidence="1">
    <location>
        <begin position="211"/>
        <end position="237"/>
    </location>
</feature>
<organism evidence="2 3">
    <name type="scientific">Schizophyllum amplum</name>
    <dbReference type="NCBI Taxonomy" id="97359"/>
    <lineage>
        <taxon>Eukaryota</taxon>
        <taxon>Fungi</taxon>
        <taxon>Dikarya</taxon>
        <taxon>Basidiomycota</taxon>
        <taxon>Agaricomycotina</taxon>
        <taxon>Agaricomycetes</taxon>
        <taxon>Agaricomycetidae</taxon>
        <taxon>Agaricales</taxon>
        <taxon>Schizophyllaceae</taxon>
        <taxon>Schizophyllum</taxon>
    </lineage>
</organism>
<evidence type="ECO:0000256" key="1">
    <source>
        <dbReference type="SAM" id="MobiDB-lite"/>
    </source>
</evidence>
<keyword evidence="3" id="KW-1185">Reference proteome</keyword>
<comment type="caution">
    <text evidence="2">The sequence shown here is derived from an EMBL/GenBank/DDBJ whole genome shotgun (WGS) entry which is preliminary data.</text>
</comment>
<accession>A0A550CRL4</accession>
<dbReference type="EMBL" id="VDMD01000002">
    <property type="protein sequence ID" value="TRM67399.1"/>
    <property type="molecule type" value="Genomic_DNA"/>
</dbReference>
<proteinExistence type="predicted"/>
<feature type="compositionally biased region" description="Low complexity" evidence="1">
    <location>
        <begin position="1"/>
        <end position="14"/>
    </location>
</feature>
<feature type="region of interest" description="Disordered" evidence="1">
    <location>
        <begin position="1"/>
        <end position="21"/>
    </location>
</feature>
<name>A0A550CRL4_9AGAR</name>
<evidence type="ECO:0000313" key="3">
    <source>
        <dbReference type="Proteomes" id="UP000320762"/>
    </source>
</evidence>
<gene>
    <name evidence="2" type="ORF">BD626DRAFT_478709</name>
</gene>
<reference evidence="2 3" key="1">
    <citation type="journal article" date="2019" name="New Phytol.">
        <title>Comparative genomics reveals unique wood-decay strategies and fruiting body development in the Schizophyllaceae.</title>
        <authorList>
            <person name="Almasi E."/>
            <person name="Sahu N."/>
            <person name="Krizsan K."/>
            <person name="Balint B."/>
            <person name="Kovacs G.M."/>
            <person name="Kiss B."/>
            <person name="Cseklye J."/>
            <person name="Drula E."/>
            <person name="Henrissat B."/>
            <person name="Nagy I."/>
            <person name="Chovatia M."/>
            <person name="Adam C."/>
            <person name="LaButti K."/>
            <person name="Lipzen A."/>
            <person name="Riley R."/>
            <person name="Grigoriev I.V."/>
            <person name="Nagy L.G."/>
        </authorList>
    </citation>
    <scope>NUCLEOTIDE SEQUENCE [LARGE SCALE GENOMIC DNA]</scope>
    <source>
        <strain evidence="2 3">NL-1724</strain>
    </source>
</reference>
<dbReference type="AlphaFoldDB" id="A0A550CRL4"/>
<dbReference type="Proteomes" id="UP000320762">
    <property type="component" value="Unassembled WGS sequence"/>
</dbReference>